<evidence type="ECO:0000313" key="3">
    <source>
        <dbReference type="Proteomes" id="UP000799291"/>
    </source>
</evidence>
<dbReference type="AlphaFoldDB" id="A0A6G1IWU4"/>
<dbReference type="Proteomes" id="UP000799291">
    <property type="component" value="Unassembled WGS sequence"/>
</dbReference>
<feature type="compositionally biased region" description="Polar residues" evidence="1">
    <location>
        <begin position="44"/>
        <end position="53"/>
    </location>
</feature>
<reference evidence="2" key="1">
    <citation type="journal article" date="2020" name="Stud. Mycol.">
        <title>101 Dothideomycetes genomes: a test case for predicting lifestyles and emergence of pathogens.</title>
        <authorList>
            <person name="Haridas S."/>
            <person name="Albert R."/>
            <person name="Binder M."/>
            <person name="Bloem J."/>
            <person name="Labutti K."/>
            <person name="Salamov A."/>
            <person name="Andreopoulos B."/>
            <person name="Baker S."/>
            <person name="Barry K."/>
            <person name="Bills G."/>
            <person name="Bluhm B."/>
            <person name="Cannon C."/>
            <person name="Castanera R."/>
            <person name="Culley D."/>
            <person name="Daum C."/>
            <person name="Ezra D."/>
            <person name="Gonzalez J."/>
            <person name="Henrissat B."/>
            <person name="Kuo A."/>
            <person name="Liang C."/>
            <person name="Lipzen A."/>
            <person name="Lutzoni F."/>
            <person name="Magnuson J."/>
            <person name="Mondo S."/>
            <person name="Nolan M."/>
            <person name="Ohm R."/>
            <person name="Pangilinan J."/>
            <person name="Park H.-J."/>
            <person name="Ramirez L."/>
            <person name="Alfaro M."/>
            <person name="Sun H."/>
            <person name="Tritt A."/>
            <person name="Yoshinaga Y."/>
            <person name="Zwiers L.-H."/>
            <person name="Turgeon B."/>
            <person name="Goodwin S."/>
            <person name="Spatafora J."/>
            <person name="Crous P."/>
            <person name="Grigoriev I."/>
        </authorList>
    </citation>
    <scope>NUCLEOTIDE SEQUENCE</scope>
    <source>
        <strain evidence="2">CBS 122367</strain>
    </source>
</reference>
<evidence type="ECO:0000256" key="1">
    <source>
        <dbReference type="SAM" id="MobiDB-lite"/>
    </source>
</evidence>
<gene>
    <name evidence="2" type="ORF">K458DRAFT_405675</name>
</gene>
<feature type="region of interest" description="Disordered" evidence="1">
    <location>
        <begin position="1"/>
        <end position="63"/>
    </location>
</feature>
<sequence>MTSANSATVHVPSHREGNALSGKKRKLSEGVESVPKSPRAGPSNKLSTILQDDSNYELESDTEPSRWKRGRCTDIRSFPVSVCTSFTSTRITYTSLQATRVPASISALLEQTIAYARVGGRFAFGTRSIGRCVCTCSQNPPVRSKSQECEAACHVCTMQRYTCLLVTEDKRLVLLPLVRGLRGDMATMNDERYWNLGEAARVPKNSWDK</sequence>
<protein>
    <submittedName>
        <fullName evidence="2">Uncharacterized protein</fullName>
    </submittedName>
</protein>
<dbReference type="EMBL" id="MU005587">
    <property type="protein sequence ID" value="KAF2682401.1"/>
    <property type="molecule type" value="Genomic_DNA"/>
</dbReference>
<proteinExistence type="predicted"/>
<evidence type="ECO:0000313" key="2">
    <source>
        <dbReference type="EMBL" id="KAF2682401.1"/>
    </source>
</evidence>
<keyword evidence="3" id="KW-1185">Reference proteome</keyword>
<name>A0A6G1IWU4_9PLEO</name>
<organism evidence="2 3">
    <name type="scientific">Lentithecium fluviatile CBS 122367</name>
    <dbReference type="NCBI Taxonomy" id="1168545"/>
    <lineage>
        <taxon>Eukaryota</taxon>
        <taxon>Fungi</taxon>
        <taxon>Dikarya</taxon>
        <taxon>Ascomycota</taxon>
        <taxon>Pezizomycotina</taxon>
        <taxon>Dothideomycetes</taxon>
        <taxon>Pleosporomycetidae</taxon>
        <taxon>Pleosporales</taxon>
        <taxon>Massarineae</taxon>
        <taxon>Lentitheciaceae</taxon>
        <taxon>Lentithecium</taxon>
    </lineage>
</organism>
<accession>A0A6G1IWU4</accession>